<sequence>MKEKLKEYLPNFWALVSRTFGAYRRILDYSTYSLLFTTWLMTESFHGDIFFNFYNSLRPGVMASIFLRTSRNRFLFLFIANLLMIYFIAWTNRQTKIFIGAEKRSIASKTSLILLSSVIISLIFISYTSLFFSTGGGWLIGGRAGISGGLSNFWVDLIGYAILVFFAKMLLAAKAKLDRYFNTSIVLFLGTLFFLWSDLHFIFFVVR</sequence>
<dbReference type="Proteomes" id="UP000178495">
    <property type="component" value="Unassembled WGS sequence"/>
</dbReference>
<keyword evidence="1" id="KW-1133">Transmembrane helix</keyword>
<gene>
    <name evidence="2" type="ORF">A3A43_00570</name>
</gene>
<evidence type="ECO:0000313" key="2">
    <source>
        <dbReference type="EMBL" id="OGZ01120.1"/>
    </source>
</evidence>
<protein>
    <submittedName>
        <fullName evidence="2">Uncharacterized protein</fullName>
    </submittedName>
</protein>
<reference evidence="2 3" key="1">
    <citation type="journal article" date="2016" name="Nat. Commun.">
        <title>Thousands of microbial genomes shed light on interconnected biogeochemical processes in an aquifer system.</title>
        <authorList>
            <person name="Anantharaman K."/>
            <person name="Brown C.T."/>
            <person name="Hug L.A."/>
            <person name="Sharon I."/>
            <person name="Castelle C.J."/>
            <person name="Probst A.J."/>
            <person name="Thomas B.C."/>
            <person name="Singh A."/>
            <person name="Wilkins M.J."/>
            <person name="Karaoz U."/>
            <person name="Brodie E.L."/>
            <person name="Williams K.H."/>
            <person name="Hubbard S.S."/>
            <person name="Banfield J.F."/>
        </authorList>
    </citation>
    <scope>NUCLEOTIDE SEQUENCE [LARGE SCALE GENOMIC DNA]</scope>
</reference>
<evidence type="ECO:0000313" key="3">
    <source>
        <dbReference type="Proteomes" id="UP000178495"/>
    </source>
</evidence>
<dbReference type="EMBL" id="MHLC01000021">
    <property type="protein sequence ID" value="OGZ01120.1"/>
    <property type="molecule type" value="Genomic_DNA"/>
</dbReference>
<dbReference type="AlphaFoldDB" id="A0A1G2CK63"/>
<keyword evidence="1" id="KW-0812">Transmembrane</keyword>
<evidence type="ECO:0000256" key="1">
    <source>
        <dbReference type="SAM" id="Phobius"/>
    </source>
</evidence>
<name>A0A1G2CK63_9BACT</name>
<dbReference type="STRING" id="1798652.A3A43_00570"/>
<feature type="transmembrane region" description="Helical" evidence="1">
    <location>
        <begin position="185"/>
        <end position="206"/>
    </location>
</feature>
<feature type="transmembrane region" description="Helical" evidence="1">
    <location>
        <begin position="112"/>
        <end position="133"/>
    </location>
</feature>
<feature type="transmembrane region" description="Helical" evidence="1">
    <location>
        <begin position="74"/>
        <end position="91"/>
    </location>
</feature>
<feature type="transmembrane region" description="Helical" evidence="1">
    <location>
        <begin position="34"/>
        <end position="54"/>
    </location>
</feature>
<feature type="transmembrane region" description="Helical" evidence="1">
    <location>
        <begin position="153"/>
        <end position="173"/>
    </location>
</feature>
<keyword evidence="1" id="KW-0472">Membrane</keyword>
<comment type="caution">
    <text evidence="2">The sequence shown here is derived from an EMBL/GenBank/DDBJ whole genome shotgun (WGS) entry which is preliminary data.</text>
</comment>
<organism evidence="2 3">
    <name type="scientific">Candidatus Liptonbacteria bacterium RIFCSPLOWO2_01_FULL_56_20</name>
    <dbReference type="NCBI Taxonomy" id="1798652"/>
    <lineage>
        <taxon>Bacteria</taxon>
        <taxon>Candidatus Liptoniibacteriota</taxon>
    </lineage>
</organism>
<proteinExistence type="predicted"/>
<accession>A0A1G2CK63</accession>